<dbReference type="InterPro" id="IPR003043">
    <property type="entry name" value="Uropor_MeTrfase_CS"/>
</dbReference>
<dbReference type="Pfam" id="PF00590">
    <property type="entry name" value="TP_methylase"/>
    <property type="match status" value="1"/>
</dbReference>
<evidence type="ECO:0000259" key="10">
    <source>
        <dbReference type="Pfam" id="PF02602"/>
    </source>
</evidence>
<evidence type="ECO:0000256" key="6">
    <source>
        <dbReference type="ARBA" id="ARBA00023244"/>
    </source>
</evidence>
<dbReference type="InterPro" id="IPR050161">
    <property type="entry name" value="Siro_Cobalamin_biosynth"/>
</dbReference>
<feature type="domain" description="Tetrapyrrole methylase" evidence="9">
    <location>
        <begin position="134"/>
        <end position="336"/>
    </location>
</feature>
<dbReference type="OrthoDB" id="9815856at2"/>
<dbReference type="InterPro" id="IPR014777">
    <property type="entry name" value="4pyrrole_Mease_sub1"/>
</dbReference>
<evidence type="ECO:0000256" key="4">
    <source>
        <dbReference type="ARBA" id="ARBA00022679"/>
    </source>
</evidence>
<comment type="similarity">
    <text evidence="1 8">Belongs to the precorrin methyltransferase family.</text>
</comment>
<keyword evidence="6" id="KW-0627">Porphyrin biosynthesis</keyword>
<dbReference type="RefSeq" id="WP_027471938.1">
    <property type="nucleotide sequence ID" value="NZ_BAMD01000032.1"/>
</dbReference>
<dbReference type="Pfam" id="PF02602">
    <property type="entry name" value="HEM4"/>
    <property type="match status" value="1"/>
</dbReference>
<dbReference type="GO" id="GO:0004851">
    <property type="term" value="F:uroporphyrin-III C-methyltransferase activity"/>
    <property type="evidence" value="ECO:0007669"/>
    <property type="project" value="UniProtKB-EC"/>
</dbReference>
<dbReference type="PROSITE" id="PS00840">
    <property type="entry name" value="SUMT_2"/>
    <property type="match status" value="1"/>
</dbReference>
<dbReference type="SUPFAM" id="SSF69618">
    <property type="entry name" value="HemD-like"/>
    <property type="match status" value="1"/>
</dbReference>
<dbReference type="PANTHER" id="PTHR45790:SF3">
    <property type="entry name" value="S-ADENOSYL-L-METHIONINE-DEPENDENT UROPORPHYRINOGEN III METHYLTRANSFERASE, CHLOROPLASTIC"/>
    <property type="match status" value="1"/>
</dbReference>
<dbReference type="InterPro" id="IPR014776">
    <property type="entry name" value="4pyrrole_Mease_sub2"/>
</dbReference>
<evidence type="ECO:0000256" key="1">
    <source>
        <dbReference type="ARBA" id="ARBA00005879"/>
    </source>
</evidence>
<dbReference type="FunFam" id="3.40.1010.10:FF:000001">
    <property type="entry name" value="Siroheme synthase"/>
    <property type="match status" value="1"/>
</dbReference>
<keyword evidence="3 8" id="KW-0489">Methyltransferase</keyword>
<evidence type="ECO:0000256" key="5">
    <source>
        <dbReference type="ARBA" id="ARBA00022691"/>
    </source>
</evidence>
<dbReference type="NCBIfam" id="NF004790">
    <property type="entry name" value="PRK06136.1"/>
    <property type="match status" value="1"/>
</dbReference>
<evidence type="ECO:0000256" key="8">
    <source>
        <dbReference type="RuleBase" id="RU003960"/>
    </source>
</evidence>
<dbReference type="InterPro" id="IPR000878">
    <property type="entry name" value="4pyrrol_Mease"/>
</dbReference>
<keyword evidence="12" id="KW-1185">Reference proteome</keyword>
<dbReference type="InterPro" id="IPR003754">
    <property type="entry name" value="4pyrrol_synth_uPrphyn_synth"/>
</dbReference>
<evidence type="ECO:0000313" key="11">
    <source>
        <dbReference type="EMBL" id="GAF03842.1"/>
    </source>
</evidence>
<dbReference type="EC" id="2.1.1.107" evidence="2"/>
<dbReference type="InterPro" id="IPR006366">
    <property type="entry name" value="CobA/CysG_C"/>
</dbReference>
<dbReference type="Gene3D" id="3.30.950.10">
    <property type="entry name" value="Methyltransferase, Cobalt-precorrin-4 Transmethylase, Domain 2"/>
    <property type="match status" value="1"/>
</dbReference>
<keyword evidence="5" id="KW-0949">S-adenosyl-L-methionine</keyword>
<dbReference type="eggNOG" id="COG0007">
    <property type="taxonomic scope" value="Bacteria"/>
</dbReference>
<evidence type="ECO:0000256" key="3">
    <source>
        <dbReference type="ARBA" id="ARBA00022603"/>
    </source>
</evidence>
<dbReference type="Gene3D" id="3.40.1010.10">
    <property type="entry name" value="Cobalt-precorrin-4 Transmethylase, Domain 1"/>
    <property type="match status" value="1"/>
</dbReference>
<gene>
    <name evidence="11" type="ORF">JCM21142_72529</name>
</gene>
<dbReference type="Gene3D" id="3.40.50.10090">
    <property type="match status" value="2"/>
</dbReference>
<dbReference type="SUPFAM" id="SSF53790">
    <property type="entry name" value="Tetrapyrrole methylase"/>
    <property type="match status" value="1"/>
</dbReference>
<sequence>MEEIKIAIGDKCAHLIPFDSIQQTLKNFGMGCQQVLVDTKGDTSVDMEELMFPSVSKMLGESILNNRADMYIMPAMNLPYPLFSELSIFALLPAKNIVSTSSSLHELLALVGSQENEKLKKCFESKDVRRGWGRVVLAGFGPGDEGLITKKTEYNLKNADIIFYDDLVNEDYLNKTFSAEKVYVGKRKGKHKFDQEKINEFIYREALKGKWVVRLKGGDPLVFGRGAEEYHYVRSRLVRAEIIPGISSAFAAAANAVVPFTERALASSVAFLSGHDMHKVKIPQADTLVFFMGASNQQELARLIVAEGWPESTPVAVVHNASNPGQRIYKGNLSELKEKGSGLPSPSIIFVGKTAGEFSGMQNKWLYTGASLDEVKYRTDLVHTPLIAIEPVVLNHHHRLAMDSLKSYDRIVFSGRYAVYYFFERLFDLGKDVRDLYGLKIDSIGKTTSKALREKGLIVQPLSEKESVSGMLEMYGRERVSGENILIPCSAQSTGTLQKGLRRLGNRVNELQLFQVVQNESIVKQSLDRFEGVVFTSPATVEAFFAVYAHVPTHLKVKCRGRLTEKRYRELLSNDTVKEES</sequence>
<dbReference type="Proteomes" id="UP000019402">
    <property type="component" value="Unassembled WGS sequence"/>
</dbReference>
<organism evidence="11 12">
    <name type="scientific">Saccharicrinis fermentans DSM 9555 = JCM 21142</name>
    <dbReference type="NCBI Taxonomy" id="869213"/>
    <lineage>
        <taxon>Bacteria</taxon>
        <taxon>Pseudomonadati</taxon>
        <taxon>Bacteroidota</taxon>
        <taxon>Bacteroidia</taxon>
        <taxon>Marinilabiliales</taxon>
        <taxon>Marinilabiliaceae</taxon>
        <taxon>Saccharicrinis</taxon>
    </lineage>
</organism>
<dbReference type="EMBL" id="BAMD01000032">
    <property type="protein sequence ID" value="GAF03842.1"/>
    <property type="molecule type" value="Genomic_DNA"/>
</dbReference>
<evidence type="ECO:0000313" key="12">
    <source>
        <dbReference type="Proteomes" id="UP000019402"/>
    </source>
</evidence>
<dbReference type="InterPro" id="IPR035996">
    <property type="entry name" value="4pyrrol_Methylase_sf"/>
</dbReference>
<evidence type="ECO:0000256" key="7">
    <source>
        <dbReference type="ARBA" id="ARBA00025705"/>
    </source>
</evidence>
<dbReference type="GO" id="GO:0019354">
    <property type="term" value="P:siroheme biosynthetic process"/>
    <property type="evidence" value="ECO:0007669"/>
    <property type="project" value="InterPro"/>
</dbReference>
<protein>
    <recommendedName>
        <fullName evidence="2">uroporphyrinogen-III C-methyltransferase</fullName>
        <ecNumber evidence="2">2.1.1.107</ecNumber>
    </recommendedName>
</protein>
<dbReference type="CDD" id="cd11642">
    <property type="entry name" value="SUMT"/>
    <property type="match status" value="1"/>
</dbReference>
<evidence type="ECO:0000259" key="9">
    <source>
        <dbReference type="Pfam" id="PF00590"/>
    </source>
</evidence>
<accession>W7Y6K1</accession>
<comment type="pathway">
    <text evidence="7">Porphyrin-containing compound metabolism; siroheme biosynthesis; precorrin-2 from uroporphyrinogen III: step 1/1.</text>
</comment>
<reference evidence="11 12" key="1">
    <citation type="journal article" date="2014" name="Genome Announc.">
        <title>Draft Genome Sequence of Cytophaga fermentans JCM 21142T, a Facultative Anaerobe Isolated from Marine Mud.</title>
        <authorList>
            <person name="Starns D."/>
            <person name="Oshima K."/>
            <person name="Suda W."/>
            <person name="Iino T."/>
            <person name="Yuki M."/>
            <person name="Inoue J."/>
            <person name="Kitamura K."/>
            <person name="Iida T."/>
            <person name="Darby A."/>
            <person name="Hattori M."/>
            <person name="Ohkuma M."/>
        </authorList>
    </citation>
    <scope>NUCLEOTIDE SEQUENCE [LARGE SCALE GENOMIC DNA]</scope>
    <source>
        <strain evidence="11 12">JCM 21142</strain>
    </source>
</reference>
<dbReference type="GO" id="GO:0004852">
    <property type="term" value="F:uroporphyrinogen-III synthase activity"/>
    <property type="evidence" value="ECO:0007669"/>
    <property type="project" value="InterPro"/>
</dbReference>
<dbReference type="InterPro" id="IPR036108">
    <property type="entry name" value="4pyrrol_syn_uPrphyn_synt_sf"/>
</dbReference>
<dbReference type="PANTHER" id="PTHR45790">
    <property type="entry name" value="SIROHEME SYNTHASE-RELATED"/>
    <property type="match status" value="1"/>
</dbReference>
<proteinExistence type="inferred from homology"/>
<keyword evidence="4 8" id="KW-0808">Transferase</keyword>
<dbReference type="STRING" id="869213.GCA_000517085_02310"/>
<comment type="caution">
    <text evidence="11">The sequence shown here is derived from an EMBL/GenBank/DDBJ whole genome shotgun (WGS) entry which is preliminary data.</text>
</comment>
<dbReference type="CDD" id="cd06578">
    <property type="entry name" value="HemD"/>
    <property type="match status" value="1"/>
</dbReference>
<evidence type="ECO:0000256" key="2">
    <source>
        <dbReference type="ARBA" id="ARBA00012162"/>
    </source>
</evidence>
<name>W7Y6K1_9BACT</name>
<dbReference type="NCBIfam" id="TIGR01469">
    <property type="entry name" value="cobA_cysG_Cterm"/>
    <property type="match status" value="1"/>
</dbReference>
<feature type="domain" description="Tetrapyrrole biosynthesis uroporphyrinogen III synthase" evidence="10">
    <location>
        <begin position="382"/>
        <end position="571"/>
    </location>
</feature>
<dbReference type="AlphaFoldDB" id="W7Y6K1"/>
<dbReference type="GO" id="GO:0032259">
    <property type="term" value="P:methylation"/>
    <property type="evidence" value="ECO:0007669"/>
    <property type="project" value="UniProtKB-KW"/>
</dbReference>